<reference evidence="2" key="1">
    <citation type="journal article" date="2021" name="Environ. Microbiol.">
        <title>Genomic characterization of three novel Desulfobacterota classes expand the metabolic and phylogenetic diversity of the phylum.</title>
        <authorList>
            <person name="Murphy C.L."/>
            <person name="Biggerstaff J."/>
            <person name="Eichhorn A."/>
            <person name="Ewing E."/>
            <person name="Shahan R."/>
            <person name="Soriano D."/>
            <person name="Stewart S."/>
            <person name="VanMol K."/>
            <person name="Walker R."/>
            <person name="Walters P."/>
            <person name="Elshahed M.S."/>
            <person name="Youssef N.H."/>
        </authorList>
    </citation>
    <scope>NUCLEOTIDE SEQUENCE</scope>
    <source>
        <strain evidence="2">Zod_Metabat.24</strain>
    </source>
</reference>
<dbReference type="GO" id="GO:0005524">
    <property type="term" value="F:ATP binding"/>
    <property type="evidence" value="ECO:0007669"/>
    <property type="project" value="UniProtKB-KW"/>
</dbReference>
<dbReference type="InterPro" id="IPR007421">
    <property type="entry name" value="Schlafen_AlbA_2_dom"/>
</dbReference>
<evidence type="ECO:0000313" key="3">
    <source>
        <dbReference type="Proteomes" id="UP000809273"/>
    </source>
</evidence>
<sequence length="432" mass="50846">MSLNHFENILRRGYESKELDYKSPIKWDEKDKKASCEIVKDILAMANTNGGWIVIGVKEIDNGFDFIGVTKEESKSFESTRVNNFVQKYADPPINLKVVKIESENRDFVILEIPQFLTTPHICIKNYPDVLLSATLYVRTDNNESAPINSSHDLRNILELSIKNRSEQLLEQISIFFKHGEMGERKNTDQQKFEEQINDALKSFDQNNTFKDEYYGYREVWLVPEKFDEILIEKDNLLDISKKADIDYIGRPFLQINYPNTTCKMGNNLQTFNTYQDFLGNKRVYFWRLYQSGLFIKKENIYEFLKTDKETKVLDIDITTLLIAASIFFLTKLYCDVLDETDFIELNIVLRNTLDRKLCTGENVDDLSADYFSKMPEIHYKKSLRLLEWNIGKIENALEIAESIFKDFHWDQPNLEPVKRRLKLEKIFQRDL</sequence>
<dbReference type="Gene3D" id="3.30.950.30">
    <property type="entry name" value="Schlafen, AAA domain"/>
    <property type="match status" value="1"/>
</dbReference>
<dbReference type="InterPro" id="IPR038461">
    <property type="entry name" value="Schlafen_AlbA_2_dom_sf"/>
</dbReference>
<accession>A0A9D8KF94</accession>
<evidence type="ECO:0000313" key="2">
    <source>
        <dbReference type="EMBL" id="MBN1573487.1"/>
    </source>
</evidence>
<keyword evidence="2" id="KW-0067">ATP-binding</keyword>
<keyword evidence="2" id="KW-0547">Nucleotide-binding</keyword>
<proteinExistence type="predicted"/>
<dbReference type="EMBL" id="JAFGIX010000050">
    <property type="protein sequence ID" value="MBN1573487.1"/>
    <property type="molecule type" value="Genomic_DNA"/>
</dbReference>
<dbReference type="Pfam" id="PF04326">
    <property type="entry name" value="SLFN_AlbA_2"/>
    <property type="match status" value="1"/>
</dbReference>
<organism evidence="2 3">
    <name type="scientific">Candidatus Zymogenus saltonus</name>
    <dbReference type="NCBI Taxonomy" id="2844893"/>
    <lineage>
        <taxon>Bacteria</taxon>
        <taxon>Deltaproteobacteria</taxon>
        <taxon>Candidatus Zymogenia</taxon>
        <taxon>Candidatus Zymogeniales</taxon>
        <taxon>Candidatus Zymogenaceae</taxon>
        <taxon>Candidatus Zymogenus</taxon>
    </lineage>
</organism>
<gene>
    <name evidence="2" type="ORF">JW984_09865</name>
</gene>
<name>A0A9D8KF94_9DELT</name>
<protein>
    <submittedName>
        <fullName evidence="2">ATP-binding protein</fullName>
    </submittedName>
</protein>
<reference evidence="2" key="2">
    <citation type="submission" date="2021-01" db="EMBL/GenBank/DDBJ databases">
        <authorList>
            <person name="Hahn C.R."/>
            <person name="Youssef N.H."/>
            <person name="Elshahed M."/>
        </authorList>
    </citation>
    <scope>NUCLEOTIDE SEQUENCE</scope>
    <source>
        <strain evidence="2">Zod_Metabat.24</strain>
    </source>
</reference>
<feature type="domain" description="Schlafen AlbA-2" evidence="1">
    <location>
        <begin position="15"/>
        <end position="143"/>
    </location>
</feature>
<comment type="caution">
    <text evidence="2">The sequence shown here is derived from an EMBL/GenBank/DDBJ whole genome shotgun (WGS) entry which is preliminary data.</text>
</comment>
<dbReference type="AlphaFoldDB" id="A0A9D8KF94"/>
<evidence type="ECO:0000259" key="1">
    <source>
        <dbReference type="Pfam" id="PF04326"/>
    </source>
</evidence>
<dbReference type="Proteomes" id="UP000809273">
    <property type="component" value="Unassembled WGS sequence"/>
</dbReference>